<proteinExistence type="predicted"/>
<dbReference type="RefSeq" id="WP_071901883.1">
    <property type="nucleotide sequence ID" value="NZ_MPIN01000009.1"/>
</dbReference>
<dbReference type="NCBIfam" id="TIGR04032">
    <property type="entry name" value="toxin_SdpC"/>
    <property type="match status" value="1"/>
</dbReference>
<organism evidence="2 3">
    <name type="scientific">Cystobacter ferrugineus</name>
    <dbReference type="NCBI Taxonomy" id="83449"/>
    <lineage>
        <taxon>Bacteria</taxon>
        <taxon>Pseudomonadati</taxon>
        <taxon>Myxococcota</taxon>
        <taxon>Myxococcia</taxon>
        <taxon>Myxococcales</taxon>
        <taxon>Cystobacterineae</taxon>
        <taxon>Archangiaceae</taxon>
        <taxon>Cystobacter</taxon>
    </lineage>
</organism>
<dbReference type="STRING" id="83449.BON30_29900"/>
<accession>A0A1L9B386</accession>
<dbReference type="EMBL" id="MPIN01000009">
    <property type="protein sequence ID" value="OJH36727.1"/>
    <property type="molecule type" value="Genomic_DNA"/>
</dbReference>
<dbReference type="OrthoDB" id="5525928at2"/>
<name>A0A1L9B386_9BACT</name>
<dbReference type="AlphaFoldDB" id="A0A1L9B386"/>
<evidence type="ECO:0008006" key="4">
    <source>
        <dbReference type="Google" id="ProtNLM"/>
    </source>
</evidence>
<dbReference type="PROSITE" id="PS51257">
    <property type="entry name" value="PROKAR_LIPOPROTEIN"/>
    <property type="match status" value="1"/>
</dbReference>
<evidence type="ECO:0000313" key="2">
    <source>
        <dbReference type="EMBL" id="OJH36727.1"/>
    </source>
</evidence>
<reference evidence="3" key="1">
    <citation type="submission" date="2016-11" db="EMBL/GenBank/DDBJ databases">
        <authorList>
            <person name="Shukria A."/>
            <person name="Stevens D.C."/>
        </authorList>
    </citation>
    <scope>NUCLEOTIDE SEQUENCE [LARGE SCALE GENOMIC DNA]</scope>
    <source>
        <strain evidence="3">Cbfe23</strain>
    </source>
</reference>
<evidence type="ECO:0000256" key="1">
    <source>
        <dbReference type="SAM" id="SignalP"/>
    </source>
</evidence>
<gene>
    <name evidence="2" type="ORF">BON30_29900</name>
</gene>
<protein>
    <recommendedName>
        <fullName evidence="4">Antimicrobial peptide, SdpC family</fullName>
    </recommendedName>
</protein>
<dbReference type="Pfam" id="PF26137">
    <property type="entry name" value="Toxin_SdpC"/>
    <property type="match status" value="1"/>
</dbReference>
<keyword evidence="3" id="KW-1185">Reference proteome</keyword>
<reference evidence="2 3" key="2">
    <citation type="submission" date="2016-12" db="EMBL/GenBank/DDBJ databases">
        <title>Draft Genome Sequence of Cystobacter ferrugineus Strain Cbfe23.</title>
        <authorList>
            <person name="Akbar S."/>
            <person name="Dowd S.E."/>
            <person name="Stevens D.C."/>
        </authorList>
    </citation>
    <scope>NUCLEOTIDE SEQUENCE [LARGE SCALE GENOMIC DNA]</scope>
    <source>
        <strain evidence="2 3">Cbfe23</strain>
    </source>
</reference>
<feature type="chain" id="PRO_5010384990" description="Antimicrobial peptide, SdpC family" evidence="1">
    <location>
        <begin position="24"/>
        <end position="215"/>
    </location>
</feature>
<dbReference type="Proteomes" id="UP000182229">
    <property type="component" value="Unassembled WGS sequence"/>
</dbReference>
<keyword evidence="1" id="KW-0732">Signal</keyword>
<sequence length="215" mass="23730">MKRTTRLKLTSATMAFITFSTFGVGCGGPADEGTPRTSTTQQQAQRGQDLYKGMIFGIGPAAHYFDDVWQRPEIKSRVEGAELQAKREMAAERMVAKISELDPTFFDRFSNDLRSGNHLVIDQLLTETKQMTLDAANALRKDAGLPEGMDLSDTHNAQAGTWFYVETVVAAAVAAIVAVVVTQFDATPLVGDREVTPLHRDTWVDILANKRFETM</sequence>
<feature type="signal peptide" evidence="1">
    <location>
        <begin position="1"/>
        <end position="23"/>
    </location>
</feature>
<dbReference type="InterPro" id="IPR023888">
    <property type="entry name" value="SdpC-like"/>
</dbReference>
<evidence type="ECO:0000313" key="3">
    <source>
        <dbReference type="Proteomes" id="UP000182229"/>
    </source>
</evidence>
<comment type="caution">
    <text evidence="2">The sequence shown here is derived from an EMBL/GenBank/DDBJ whole genome shotgun (WGS) entry which is preliminary data.</text>
</comment>